<dbReference type="GO" id="GO:0016787">
    <property type="term" value="F:hydrolase activity"/>
    <property type="evidence" value="ECO:0007669"/>
    <property type="project" value="UniProtKB-KW"/>
</dbReference>
<evidence type="ECO:0000256" key="2">
    <source>
        <dbReference type="ARBA" id="ARBA00007749"/>
    </source>
</evidence>
<dbReference type="Gene3D" id="3.60.15.10">
    <property type="entry name" value="Ribonuclease Z/Hydroxyacylglutathione hydrolase-like"/>
    <property type="match status" value="1"/>
</dbReference>
<protein>
    <submittedName>
        <fullName evidence="8">N-acyl homoserine lactonase family protein</fullName>
    </submittedName>
</protein>
<evidence type="ECO:0000313" key="8">
    <source>
        <dbReference type="EMBL" id="NYT49054.1"/>
    </source>
</evidence>
<dbReference type="CDD" id="cd07729">
    <property type="entry name" value="AHL_lactonase_MBL-fold"/>
    <property type="match status" value="1"/>
</dbReference>
<keyword evidence="4" id="KW-0378">Hydrolase</keyword>
<comment type="caution">
    <text evidence="8">The sequence shown here is derived from an EMBL/GenBank/DDBJ whole genome shotgun (WGS) entry which is preliminary data.</text>
</comment>
<evidence type="ECO:0000256" key="5">
    <source>
        <dbReference type="ARBA" id="ARBA00022833"/>
    </source>
</evidence>
<evidence type="ECO:0000256" key="3">
    <source>
        <dbReference type="ARBA" id="ARBA00022723"/>
    </source>
</evidence>
<dbReference type="InterPro" id="IPR051013">
    <property type="entry name" value="MBL_superfamily_lactonases"/>
</dbReference>
<dbReference type="EMBL" id="JACCEM010000003">
    <property type="protein sequence ID" value="NYT49054.1"/>
    <property type="molecule type" value="Genomic_DNA"/>
</dbReference>
<gene>
    <name evidence="8" type="ORF">H0A72_06985</name>
</gene>
<comment type="cofactor">
    <cofactor evidence="1">
        <name>Zn(2+)</name>
        <dbReference type="ChEBI" id="CHEBI:29105"/>
    </cofactor>
</comment>
<dbReference type="PANTHER" id="PTHR42978:SF7">
    <property type="entry name" value="METALLO-HYDROLASE RV2300C-RELATED"/>
    <property type="match status" value="1"/>
</dbReference>
<evidence type="ECO:0000256" key="4">
    <source>
        <dbReference type="ARBA" id="ARBA00022801"/>
    </source>
</evidence>
<organism evidence="8 9">
    <name type="scientific">Parapusillimonas granuli</name>
    <dbReference type="NCBI Taxonomy" id="380911"/>
    <lineage>
        <taxon>Bacteria</taxon>
        <taxon>Pseudomonadati</taxon>
        <taxon>Pseudomonadota</taxon>
        <taxon>Betaproteobacteria</taxon>
        <taxon>Burkholderiales</taxon>
        <taxon>Alcaligenaceae</taxon>
        <taxon>Parapusillimonas</taxon>
    </lineage>
</organism>
<keyword evidence="3" id="KW-0479">Metal-binding</keyword>
<feature type="region of interest" description="Disordered" evidence="6">
    <location>
        <begin position="257"/>
        <end position="277"/>
    </location>
</feature>
<sequence>MGAQGMLPFELYAIRYARHQGRAAQDNYMGSVDFHDADSDLDYYVWVARRGDETYVVDTGFDEAAARARGRELLLPVPEGLALLGIDAAAVRDVILTHLHYDHAGTLDRFPRATFHIQEAESAYATGRCMCHPALRHPFNVEDIVQFVRKLYGGQVRFHRGTTELSPGLSLHLVGGHTAGLQVLRVWTRRGWVVLASDATHLYGNIERGIPFPIVHNVGDMLDGHRLVYSLADSPRHVIPGHDPLVMRRYPAASPATEGKVARLDVPPSGQDARVIE</sequence>
<dbReference type="Pfam" id="PF00753">
    <property type="entry name" value="Lactamase_B"/>
    <property type="match status" value="1"/>
</dbReference>
<keyword evidence="9" id="KW-1185">Reference proteome</keyword>
<dbReference type="InterPro" id="IPR001279">
    <property type="entry name" value="Metallo-B-lactamas"/>
</dbReference>
<accession>A0A853FT31</accession>
<reference evidence="8 9" key="1">
    <citation type="submission" date="2020-07" db="EMBL/GenBank/DDBJ databases">
        <title>Taxonomic revisions and descriptions of new bacterial species based on genomic comparisons in the high-G+C-content subgroup of the family Alcaligenaceae.</title>
        <authorList>
            <person name="Szabo A."/>
            <person name="Felfoldi T."/>
        </authorList>
    </citation>
    <scope>NUCLEOTIDE SEQUENCE [LARGE SCALE GENOMIC DNA]</scope>
    <source>
        <strain evidence="8 9">LMG 24012</strain>
    </source>
</reference>
<dbReference type="AlphaFoldDB" id="A0A853FT31"/>
<evidence type="ECO:0000256" key="6">
    <source>
        <dbReference type="SAM" id="MobiDB-lite"/>
    </source>
</evidence>
<evidence type="ECO:0000256" key="1">
    <source>
        <dbReference type="ARBA" id="ARBA00001947"/>
    </source>
</evidence>
<dbReference type="SUPFAM" id="SSF56281">
    <property type="entry name" value="Metallo-hydrolase/oxidoreductase"/>
    <property type="match status" value="1"/>
</dbReference>
<dbReference type="PANTHER" id="PTHR42978">
    <property type="entry name" value="QUORUM-QUENCHING LACTONASE YTNP-RELATED-RELATED"/>
    <property type="match status" value="1"/>
</dbReference>
<dbReference type="SMART" id="SM00849">
    <property type="entry name" value="Lactamase_B"/>
    <property type="match status" value="1"/>
</dbReference>
<comment type="similarity">
    <text evidence="2">Belongs to the metallo-beta-lactamase superfamily.</text>
</comment>
<feature type="domain" description="Metallo-beta-lactamase" evidence="7">
    <location>
        <begin position="42"/>
        <end position="242"/>
    </location>
</feature>
<evidence type="ECO:0000313" key="9">
    <source>
        <dbReference type="Proteomes" id="UP000559809"/>
    </source>
</evidence>
<dbReference type="GO" id="GO:0046872">
    <property type="term" value="F:metal ion binding"/>
    <property type="evidence" value="ECO:0007669"/>
    <property type="project" value="UniProtKB-KW"/>
</dbReference>
<evidence type="ECO:0000259" key="7">
    <source>
        <dbReference type="SMART" id="SM00849"/>
    </source>
</evidence>
<dbReference type="Proteomes" id="UP000559809">
    <property type="component" value="Unassembled WGS sequence"/>
</dbReference>
<keyword evidence="5" id="KW-0862">Zinc</keyword>
<name>A0A853FT31_9BURK</name>
<proteinExistence type="inferred from homology"/>
<dbReference type="InterPro" id="IPR036866">
    <property type="entry name" value="RibonucZ/Hydroxyglut_hydro"/>
</dbReference>